<dbReference type="EMBL" id="JBFOLK010000006">
    <property type="protein sequence ID" value="KAL2505719.1"/>
    <property type="molecule type" value="Genomic_DNA"/>
</dbReference>
<evidence type="ECO:0008006" key="3">
    <source>
        <dbReference type="Google" id="ProtNLM"/>
    </source>
</evidence>
<keyword evidence="2" id="KW-1185">Reference proteome</keyword>
<evidence type="ECO:0000313" key="1">
    <source>
        <dbReference type="EMBL" id="KAL2505719.1"/>
    </source>
</evidence>
<evidence type="ECO:0000313" key="2">
    <source>
        <dbReference type="Proteomes" id="UP001604336"/>
    </source>
</evidence>
<gene>
    <name evidence="1" type="ORF">Adt_21340</name>
</gene>
<reference evidence="2" key="1">
    <citation type="submission" date="2024-07" db="EMBL/GenBank/DDBJ databases">
        <title>Two chromosome-level genome assemblies of Korean endemic species Abeliophyllum distichum and Forsythia ovata (Oleaceae).</title>
        <authorList>
            <person name="Jang H."/>
        </authorList>
    </citation>
    <scope>NUCLEOTIDE SEQUENCE [LARGE SCALE GENOMIC DNA]</scope>
</reference>
<protein>
    <recommendedName>
        <fullName evidence="3">Retrotransposon gag domain-containing protein</fullName>
    </recommendedName>
</protein>
<sequence>MVANISQLHDIRQKDGETVKSYFKRFSNVINKIEIVTDDKALDALVIKLHMCTLFWRDVQNSQPKTYSQLVDLIQREIWSEETIENRDRAERDMENCYRMEGRQSPEPRFNRF</sequence>
<proteinExistence type="predicted"/>
<comment type="caution">
    <text evidence="1">The sequence shown here is derived from an EMBL/GenBank/DDBJ whole genome shotgun (WGS) entry which is preliminary data.</text>
</comment>
<name>A0ABD1SZ30_9LAMI</name>
<accession>A0ABD1SZ30</accession>
<dbReference type="AlphaFoldDB" id="A0ABD1SZ30"/>
<dbReference type="Proteomes" id="UP001604336">
    <property type="component" value="Unassembled WGS sequence"/>
</dbReference>
<organism evidence="1 2">
    <name type="scientific">Abeliophyllum distichum</name>
    <dbReference type="NCBI Taxonomy" id="126358"/>
    <lineage>
        <taxon>Eukaryota</taxon>
        <taxon>Viridiplantae</taxon>
        <taxon>Streptophyta</taxon>
        <taxon>Embryophyta</taxon>
        <taxon>Tracheophyta</taxon>
        <taxon>Spermatophyta</taxon>
        <taxon>Magnoliopsida</taxon>
        <taxon>eudicotyledons</taxon>
        <taxon>Gunneridae</taxon>
        <taxon>Pentapetalae</taxon>
        <taxon>asterids</taxon>
        <taxon>lamiids</taxon>
        <taxon>Lamiales</taxon>
        <taxon>Oleaceae</taxon>
        <taxon>Forsythieae</taxon>
        <taxon>Abeliophyllum</taxon>
    </lineage>
</organism>